<reference evidence="2" key="1">
    <citation type="journal article" date="2019" name="Int. J. Syst. Evol. Microbiol.">
        <title>The Global Catalogue of Microorganisms (GCM) 10K type strain sequencing project: providing services to taxonomists for standard genome sequencing and annotation.</title>
        <authorList>
            <consortium name="The Broad Institute Genomics Platform"/>
            <consortium name="The Broad Institute Genome Sequencing Center for Infectious Disease"/>
            <person name="Wu L."/>
            <person name="Ma J."/>
        </authorList>
    </citation>
    <scope>NUCLEOTIDE SEQUENCE [LARGE SCALE GENOMIC DNA]</scope>
    <source>
        <strain evidence="2">CCM 8691</strain>
    </source>
</reference>
<dbReference type="Gene3D" id="3.10.450.50">
    <property type="match status" value="1"/>
</dbReference>
<dbReference type="InterPro" id="IPR032710">
    <property type="entry name" value="NTF2-like_dom_sf"/>
</dbReference>
<protein>
    <submittedName>
        <fullName evidence="1">Uncharacterized protein</fullName>
    </submittedName>
</protein>
<accession>A0ABV8PGQ5</accession>
<dbReference type="RefSeq" id="WP_378988848.1">
    <property type="nucleotide sequence ID" value="NZ_JBHSBW010000016.1"/>
</dbReference>
<comment type="caution">
    <text evidence="1">The sequence shown here is derived from an EMBL/GenBank/DDBJ whole genome shotgun (WGS) entry which is preliminary data.</text>
</comment>
<evidence type="ECO:0000313" key="2">
    <source>
        <dbReference type="Proteomes" id="UP001595789"/>
    </source>
</evidence>
<proteinExistence type="predicted"/>
<evidence type="ECO:0000313" key="1">
    <source>
        <dbReference type="EMBL" id="MFC4213546.1"/>
    </source>
</evidence>
<keyword evidence="2" id="KW-1185">Reference proteome</keyword>
<dbReference type="EMBL" id="JBHSBW010000016">
    <property type="protein sequence ID" value="MFC4213546.1"/>
    <property type="molecule type" value="Genomic_DNA"/>
</dbReference>
<dbReference type="Proteomes" id="UP001595789">
    <property type="component" value="Unassembled WGS sequence"/>
</dbReference>
<gene>
    <name evidence="1" type="ORF">ACFOWA_20315</name>
</gene>
<sequence length="57" mass="6459">MDRGQGVGFEAIVANVFQRLATEWIAYKVTIEDYVADGDKIFAYGTYSGTYWTNRSI</sequence>
<name>A0ABV8PGQ5_9SPHI</name>
<dbReference type="SUPFAM" id="SSF54427">
    <property type="entry name" value="NTF2-like"/>
    <property type="match status" value="1"/>
</dbReference>
<organism evidence="1 2">
    <name type="scientific">Pedobacter lithocola</name>
    <dbReference type="NCBI Taxonomy" id="1908239"/>
    <lineage>
        <taxon>Bacteria</taxon>
        <taxon>Pseudomonadati</taxon>
        <taxon>Bacteroidota</taxon>
        <taxon>Sphingobacteriia</taxon>
        <taxon>Sphingobacteriales</taxon>
        <taxon>Sphingobacteriaceae</taxon>
        <taxon>Pedobacter</taxon>
    </lineage>
</organism>